<dbReference type="AlphaFoldDB" id="A0A9W7CX49"/>
<organism evidence="1 2">
    <name type="scientific">Phytophthora fragariaefolia</name>
    <dbReference type="NCBI Taxonomy" id="1490495"/>
    <lineage>
        <taxon>Eukaryota</taxon>
        <taxon>Sar</taxon>
        <taxon>Stramenopiles</taxon>
        <taxon>Oomycota</taxon>
        <taxon>Peronosporomycetes</taxon>
        <taxon>Peronosporales</taxon>
        <taxon>Peronosporaceae</taxon>
        <taxon>Phytophthora</taxon>
    </lineage>
</organism>
<reference evidence="1" key="1">
    <citation type="submission" date="2023-04" db="EMBL/GenBank/DDBJ databases">
        <title>Phytophthora fragariaefolia NBRC 109709.</title>
        <authorList>
            <person name="Ichikawa N."/>
            <person name="Sato H."/>
            <person name="Tonouchi N."/>
        </authorList>
    </citation>
    <scope>NUCLEOTIDE SEQUENCE</scope>
    <source>
        <strain evidence="1">NBRC 109709</strain>
    </source>
</reference>
<proteinExistence type="predicted"/>
<accession>A0A9W7CX49</accession>
<dbReference type="Proteomes" id="UP001165121">
    <property type="component" value="Unassembled WGS sequence"/>
</dbReference>
<comment type="caution">
    <text evidence="1">The sequence shown here is derived from an EMBL/GenBank/DDBJ whole genome shotgun (WGS) entry which is preliminary data.</text>
</comment>
<gene>
    <name evidence="1" type="ORF">Pfra01_001513500</name>
</gene>
<protein>
    <submittedName>
        <fullName evidence="1">Unnamed protein product</fullName>
    </submittedName>
</protein>
<sequence>MGDFVVGEGVETGDFVVGQGVGIGDFVVGQGVGIGAGALVVGAGVTIGARVGFRAAGLFQRLNCWTCWLNLPASAREPIAAAIIARCAMILVRFILDKDTKNWTETKTWTGQRRVGQQH</sequence>
<evidence type="ECO:0000313" key="1">
    <source>
        <dbReference type="EMBL" id="GMF43994.1"/>
    </source>
</evidence>
<name>A0A9W7CX49_9STRA</name>
<evidence type="ECO:0000313" key="2">
    <source>
        <dbReference type="Proteomes" id="UP001165121"/>
    </source>
</evidence>
<dbReference type="EMBL" id="BSXT01001621">
    <property type="protein sequence ID" value="GMF43994.1"/>
    <property type="molecule type" value="Genomic_DNA"/>
</dbReference>
<keyword evidence="2" id="KW-1185">Reference proteome</keyword>